<sequence length="75" mass="8707">VIQLTKRHDSVYPGTDLPFQKRITSFLTQGLEKEPVNYLCCYNETNDKKSQINVKCDRLKHNAFSEHTSMINTSM</sequence>
<dbReference type="EMBL" id="JADBGQ010000006">
    <property type="protein sequence ID" value="KAG5393683.1"/>
    <property type="molecule type" value="Genomic_DNA"/>
</dbReference>
<dbReference type="Proteomes" id="UP000823674">
    <property type="component" value="Chromosome A06"/>
</dbReference>
<name>A0ABQ7M4H4_BRACM</name>
<proteinExistence type="predicted"/>
<accession>A0ABQ7M4H4</accession>
<keyword evidence="2" id="KW-1185">Reference proteome</keyword>
<organism evidence="1 2">
    <name type="scientific">Brassica rapa subsp. trilocularis</name>
    <dbReference type="NCBI Taxonomy" id="1813537"/>
    <lineage>
        <taxon>Eukaryota</taxon>
        <taxon>Viridiplantae</taxon>
        <taxon>Streptophyta</taxon>
        <taxon>Embryophyta</taxon>
        <taxon>Tracheophyta</taxon>
        <taxon>Spermatophyta</taxon>
        <taxon>Magnoliopsida</taxon>
        <taxon>eudicotyledons</taxon>
        <taxon>Gunneridae</taxon>
        <taxon>Pentapetalae</taxon>
        <taxon>rosids</taxon>
        <taxon>malvids</taxon>
        <taxon>Brassicales</taxon>
        <taxon>Brassicaceae</taxon>
        <taxon>Brassiceae</taxon>
        <taxon>Brassica</taxon>
    </lineage>
</organism>
<comment type="caution">
    <text evidence="1">The sequence shown here is derived from an EMBL/GenBank/DDBJ whole genome shotgun (WGS) entry which is preliminary data.</text>
</comment>
<reference evidence="1 2" key="1">
    <citation type="submission" date="2021-03" db="EMBL/GenBank/DDBJ databases">
        <authorList>
            <person name="King G.J."/>
            <person name="Bancroft I."/>
            <person name="Baten A."/>
            <person name="Bloomfield J."/>
            <person name="Borpatragohain P."/>
            <person name="He Z."/>
            <person name="Irish N."/>
            <person name="Irwin J."/>
            <person name="Liu K."/>
            <person name="Mauleon R.P."/>
            <person name="Moore J."/>
            <person name="Morris R."/>
            <person name="Ostergaard L."/>
            <person name="Wang B."/>
            <person name="Wells R."/>
        </authorList>
    </citation>
    <scope>NUCLEOTIDE SEQUENCE [LARGE SCALE GENOMIC DNA]</scope>
    <source>
        <strain evidence="1">R-o-18</strain>
        <tissue evidence="1">Leaf</tissue>
    </source>
</reference>
<evidence type="ECO:0000313" key="1">
    <source>
        <dbReference type="EMBL" id="KAG5393683.1"/>
    </source>
</evidence>
<feature type="non-terminal residue" evidence="1">
    <location>
        <position position="1"/>
    </location>
</feature>
<evidence type="ECO:0000313" key="2">
    <source>
        <dbReference type="Proteomes" id="UP000823674"/>
    </source>
</evidence>
<protein>
    <submittedName>
        <fullName evidence="1">Uncharacterized protein</fullName>
    </submittedName>
</protein>
<gene>
    <name evidence="1" type="primary">A06p033770.1_BraROA</name>
    <name evidence="1" type="ORF">IGI04_023646</name>
</gene>